<reference evidence="3" key="1">
    <citation type="journal article" date="2017" name="Genome Biol.">
        <title>Comparative genomics reveals high biological diversity and specific adaptations in the industrially and medically important fungal genus Aspergillus.</title>
        <authorList>
            <person name="de Vries R.P."/>
            <person name="Riley R."/>
            <person name="Wiebenga A."/>
            <person name="Aguilar-Osorio G."/>
            <person name="Amillis S."/>
            <person name="Uchima C.A."/>
            <person name="Anderluh G."/>
            <person name="Asadollahi M."/>
            <person name="Askin M."/>
            <person name="Barry K."/>
            <person name="Battaglia E."/>
            <person name="Bayram O."/>
            <person name="Benocci T."/>
            <person name="Braus-Stromeyer S.A."/>
            <person name="Caldana C."/>
            <person name="Canovas D."/>
            <person name="Cerqueira G.C."/>
            <person name="Chen F."/>
            <person name="Chen W."/>
            <person name="Choi C."/>
            <person name="Clum A."/>
            <person name="Dos Santos R.A."/>
            <person name="Damasio A.R."/>
            <person name="Diallinas G."/>
            <person name="Emri T."/>
            <person name="Fekete E."/>
            <person name="Flipphi M."/>
            <person name="Freyberg S."/>
            <person name="Gallo A."/>
            <person name="Gournas C."/>
            <person name="Habgood R."/>
            <person name="Hainaut M."/>
            <person name="Harispe M.L."/>
            <person name="Henrissat B."/>
            <person name="Hilden K.S."/>
            <person name="Hope R."/>
            <person name="Hossain A."/>
            <person name="Karabika E."/>
            <person name="Karaffa L."/>
            <person name="Karanyi Z."/>
            <person name="Krasevec N."/>
            <person name="Kuo A."/>
            <person name="Kusch H."/>
            <person name="LaButti K."/>
            <person name="Lagendijk E.L."/>
            <person name="Lapidus A."/>
            <person name="Levasseur A."/>
            <person name="Lindquist E."/>
            <person name="Lipzen A."/>
            <person name="Logrieco A.F."/>
            <person name="MacCabe A."/>
            <person name="Maekelae M.R."/>
            <person name="Malavazi I."/>
            <person name="Melin P."/>
            <person name="Meyer V."/>
            <person name="Mielnichuk N."/>
            <person name="Miskei M."/>
            <person name="Molnar A.P."/>
            <person name="Mule G."/>
            <person name="Ngan C.Y."/>
            <person name="Orejas M."/>
            <person name="Orosz E."/>
            <person name="Ouedraogo J.P."/>
            <person name="Overkamp K.M."/>
            <person name="Park H.-S."/>
            <person name="Perrone G."/>
            <person name="Piumi F."/>
            <person name="Punt P.J."/>
            <person name="Ram A.F."/>
            <person name="Ramon A."/>
            <person name="Rauscher S."/>
            <person name="Record E."/>
            <person name="Riano-Pachon D.M."/>
            <person name="Robert V."/>
            <person name="Roehrig J."/>
            <person name="Ruller R."/>
            <person name="Salamov A."/>
            <person name="Salih N.S."/>
            <person name="Samson R.A."/>
            <person name="Sandor E."/>
            <person name="Sanguinetti M."/>
            <person name="Schuetze T."/>
            <person name="Sepcic K."/>
            <person name="Shelest E."/>
            <person name="Sherlock G."/>
            <person name="Sophianopoulou V."/>
            <person name="Squina F.M."/>
            <person name="Sun H."/>
            <person name="Susca A."/>
            <person name="Todd R.B."/>
            <person name="Tsang A."/>
            <person name="Unkles S.E."/>
            <person name="van de Wiele N."/>
            <person name="van Rossen-Uffink D."/>
            <person name="Oliveira J.V."/>
            <person name="Vesth T.C."/>
            <person name="Visser J."/>
            <person name="Yu J.-H."/>
            <person name="Zhou M."/>
            <person name="Andersen M.R."/>
            <person name="Archer D.B."/>
            <person name="Baker S.E."/>
            <person name="Benoit I."/>
            <person name="Brakhage A.A."/>
            <person name="Braus G.H."/>
            <person name="Fischer R."/>
            <person name="Frisvad J.C."/>
            <person name="Goldman G.H."/>
            <person name="Houbraken J."/>
            <person name="Oakley B."/>
            <person name="Pocsi I."/>
            <person name="Scazzocchio C."/>
            <person name="Seiboth B."/>
            <person name="vanKuyk P.A."/>
            <person name="Wortman J."/>
            <person name="Dyer P.S."/>
            <person name="Grigoriev I.V."/>
        </authorList>
    </citation>
    <scope>NUCLEOTIDE SEQUENCE [LARGE SCALE GENOMIC DNA]</scope>
    <source>
        <strain evidence="3">CBS 106.47</strain>
    </source>
</reference>
<evidence type="ECO:0000256" key="1">
    <source>
        <dbReference type="SAM" id="MobiDB-lite"/>
    </source>
</evidence>
<feature type="region of interest" description="Disordered" evidence="1">
    <location>
        <begin position="1"/>
        <end position="27"/>
    </location>
</feature>
<accession>A0A1M3TGK6</accession>
<evidence type="ECO:0000313" key="2">
    <source>
        <dbReference type="EMBL" id="OJZ85920.1"/>
    </source>
</evidence>
<dbReference type="Proteomes" id="UP000184063">
    <property type="component" value="Unassembled WGS sequence"/>
</dbReference>
<dbReference type="AlphaFoldDB" id="A0A1M3TGK6"/>
<name>A0A1M3TGK6_ASPLC</name>
<organism evidence="2 3">
    <name type="scientific">Aspergillus luchuensis (strain CBS 106.47)</name>
    <dbReference type="NCBI Taxonomy" id="1137211"/>
    <lineage>
        <taxon>Eukaryota</taxon>
        <taxon>Fungi</taxon>
        <taxon>Dikarya</taxon>
        <taxon>Ascomycota</taxon>
        <taxon>Pezizomycotina</taxon>
        <taxon>Eurotiomycetes</taxon>
        <taxon>Eurotiomycetidae</taxon>
        <taxon>Eurotiales</taxon>
        <taxon>Aspergillaceae</taxon>
        <taxon>Aspergillus</taxon>
        <taxon>Aspergillus subgen. Circumdati</taxon>
    </lineage>
</organism>
<dbReference type="EMBL" id="KV878242">
    <property type="protein sequence ID" value="OJZ85920.1"/>
    <property type="molecule type" value="Genomic_DNA"/>
</dbReference>
<sequence length="66" mass="7964">MAEGRAQDGKDRRRKKRSLKRRELEIQRDAKMMDGILSPIRAEQTRRYRRKSQLTGTNHRARRDDI</sequence>
<evidence type="ECO:0000313" key="3">
    <source>
        <dbReference type="Proteomes" id="UP000184063"/>
    </source>
</evidence>
<protein>
    <submittedName>
        <fullName evidence="2">Uncharacterized protein</fullName>
    </submittedName>
</protein>
<feature type="compositionally biased region" description="Basic and acidic residues" evidence="1">
    <location>
        <begin position="1"/>
        <end position="11"/>
    </location>
</feature>
<dbReference type="VEuPathDB" id="FungiDB:ASPFODRAFT_46990"/>
<proteinExistence type="predicted"/>
<gene>
    <name evidence="2" type="ORF">ASPFODRAFT_46990</name>
</gene>
<feature type="region of interest" description="Disordered" evidence="1">
    <location>
        <begin position="45"/>
        <end position="66"/>
    </location>
</feature>